<keyword evidence="5" id="KW-1185">Reference proteome</keyword>
<evidence type="ECO:0000313" key="4">
    <source>
        <dbReference type="EMBL" id="UTI62704.1"/>
    </source>
</evidence>
<comment type="similarity">
    <text evidence="1">Belongs to the adenylyl cyclase class-3 family.</text>
</comment>
<dbReference type="Proteomes" id="UP001056035">
    <property type="component" value="Chromosome"/>
</dbReference>
<dbReference type="InterPro" id="IPR032026">
    <property type="entry name" value="Ad_Cy_reg"/>
</dbReference>
<dbReference type="InterPro" id="IPR001054">
    <property type="entry name" value="A/G_cyclase"/>
</dbReference>
<evidence type="ECO:0000259" key="3">
    <source>
        <dbReference type="PROSITE" id="PS50125"/>
    </source>
</evidence>
<dbReference type="Pfam" id="PF00211">
    <property type="entry name" value="Guanylate_cyc"/>
    <property type="match status" value="1"/>
</dbReference>
<dbReference type="PANTHER" id="PTHR43081:SF19">
    <property type="entry name" value="PH-SENSITIVE ADENYLATE CYCLASE RV1264"/>
    <property type="match status" value="1"/>
</dbReference>
<protein>
    <submittedName>
        <fullName evidence="4">Adenylate/guanylate cyclase domain-containing protein</fullName>
    </submittedName>
</protein>
<accession>A0ABY5DMD8</accession>
<dbReference type="PANTHER" id="PTHR43081">
    <property type="entry name" value="ADENYLATE CYCLASE, TERMINAL-DIFFERENTIATION SPECIFIC-RELATED"/>
    <property type="match status" value="1"/>
</dbReference>
<dbReference type="CDD" id="cd07302">
    <property type="entry name" value="CHD"/>
    <property type="match status" value="1"/>
</dbReference>
<gene>
    <name evidence="4" type="ORF">NBH00_15205</name>
</gene>
<dbReference type="InterPro" id="IPR029787">
    <property type="entry name" value="Nucleotide_cyclase"/>
</dbReference>
<dbReference type="EMBL" id="CP098502">
    <property type="protein sequence ID" value="UTI62704.1"/>
    <property type="molecule type" value="Genomic_DNA"/>
</dbReference>
<proteinExistence type="inferred from homology"/>
<evidence type="ECO:0000313" key="5">
    <source>
        <dbReference type="Proteomes" id="UP001056035"/>
    </source>
</evidence>
<name>A0ABY5DMD8_9ACTN</name>
<dbReference type="Pfam" id="PF16701">
    <property type="entry name" value="Ad_Cy_reg"/>
    <property type="match status" value="1"/>
</dbReference>
<feature type="domain" description="Guanylate cyclase" evidence="3">
    <location>
        <begin position="226"/>
        <end position="335"/>
    </location>
</feature>
<dbReference type="InterPro" id="IPR050697">
    <property type="entry name" value="Adenylyl/Guanylyl_Cyclase_3/4"/>
</dbReference>
<feature type="region of interest" description="Disordered" evidence="2">
    <location>
        <begin position="372"/>
        <end position="402"/>
    </location>
</feature>
<dbReference type="SUPFAM" id="SSF55073">
    <property type="entry name" value="Nucleotide cyclase"/>
    <property type="match status" value="1"/>
</dbReference>
<dbReference type="Gene3D" id="3.30.70.1230">
    <property type="entry name" value="Nucleotide cyclase"/>
    <property type="match status" value="1"/>
</dbReference>
<reference evidence="4 5" key="1">
    <citation type="submission" date="2022-06" db="EMBL/GenBank/DDBJ databases">
        <title>Paraconexibacter antarcticus.</title>
        <authorList>
            <person name="Kim C.S."/>
        </authorList>
    </citation>
    <scope>NUCLEOTIDE SEQUENCE [LARGE SCALE GENOMIC DNA]</scope>
    <source>
        <strain evidence="4 5">02-257</strain>
    </source>
</reference>
<organism evidence="4 5">
    <name type="scientific">Paraconexibacter antarcticus</name>
    <dbReference type="NCBI Taxonomy" id="2949664"/>
    <lineage>
        <taxon>Bacteria</taxon>
        <taxon>Bacillati</taxon>
        <taxon>Actinomycetota</taxon>
        <taxon>Thermoleophilia</taxon>
        <taxon>Solirubrobacterales</taxon>
        <taxon>Paraconexibacteraceae</taxon>
        <taxon>Paraconexibacter</taxon>
    </lineage>
</organism>
<dbReference type="PROSITE" id="PS50125">
    <property type="entry name" value="GUANYLATE_CYCLASE_2"/>
    <property type="match status" value="1"/>
</dbReference>
<dbReference type="SMART" id="SM00044">
    <property type="entry name" value="CYCc"/>
    <property type="match status" value="1"/>
</dbReference>
<dbReference type="RefSeq" id="WP_254569439.1">
    <property type="nucleotide sequence ID" value="NZ_CP098502.1"/>
</dbReference>
<sequence length="402" mass="42702">MSDAPRPDAGPPTDEELVAAGLLDGLEGDAREERLELLRWLATDEGRTLTELRRATDTQTLVLLPSERVITGTARFSEEEVAERADVGLAFLRALQSASGVQADTDEDGGALFTDLDVDAARIARTYVDAGLSEDQVLTVSRMLSRAFAQIAELLRQVTFEVVLRPGATELELARNYQEASALLAPSLGPLLETILRIHLRQAVATEIVTAQERAGGDLPGAREVVVAFADLVGFTRMGEQVPPEVLGAVAGRLEALAEDAVQAPVRVVKTIGDAVLLVSPDAPAMVEAALRLVEVAEQEGEDFPQLRVGIASGPAVSRAGDWFGAPVNLASRITGVARAGSVLATNEVADQVPDGVHWSLAGAKRLKNVGGEIRVQRARRPKPAAPEPPEAPSGRGRRGRR</sequence>
<evidence type="ECO:0000256" key="2">
    <source>
        <dbReference type="SAM" id="MobiDB-lite"/>
    </source>
</evidence>
<evidence type="ECO:0000256" key="1">
    <source>
        <dbReference type="ARBA" id="ARBA00005381"/>
    </source>
</evidence>